<evidence type="ECO:0000256" key="3">
    <source>
        <dbReference type="ARBA" id="ARBA00022679"/>
    </source>
</evidence>
<dbReference type="Pfam" id="PF08704">
    <property type="entry name" value="GCD14"/>
    <property type="match status" value="1"/>
</dbReference>
<evidence type="ECO:0000259" key="9">
    <source>
        <dbReference type="Pfam" id="PF21985"/>
    </source>
</evidence>
<feature type="domain" description="TR61B FKBP-like" evidence="9">
    <location>
        <begin position="161"/>
        <end position="215"/>
    </location>
</feature>
<organism evidence="10 11">
    <name type="scientific">Ameiurus melas</name>
    <name type="common">Black bullhead</name>
    <name type="synonym">Silurus melas</name>
    <dbReference type="NCBI Taxonomy" id="219545"/>
    <lineage>
        <taxon>Eukaryota</taxon>
        <taxon>Metazoa</taxon>
        <taxon>Chordata</taxon>
        <taxon>Craniata</taxon>
        <taxon>Vertebrata</taxon>
        <taxon>Euteleostomi</taxon>
        <taxon>Actinopterygii</taxon>
        <taxon>Neopterygii</taxon>
        <taxon>Teleostei</taxon>
        <taxon>Ostariophysi</taxon>
        <taxon>Siluriformes</taxon>
        <taxon>Ictaluridae</taxon>
        <taxon>Ameiurus</taxon>
    </lineage>
</organism>
<dbReference type="FunFam" id="3.10.330.20:FF:000003">
    <property type="entry name" value="tRNA (Adenine(58)-N(1))-methyltransferase, mitochondrial isoform X1"/>
    <property type="match status" value="1"/>
</dbReference>
<dbReference type="GO" id="GO:0030488">
    <property type="term" value="P:tRNA methylation"/>
    <property type="evidence" value="ECO:0007669"/>
    <property type="project" value="InterPro"/>
</dbReference>
<dbReference type="GO" id="GO:0160107">
    <property type="term" value="F:tRNA (adenine(58)-N1)-methyltransferase activity"/>
    <property type="evidence" value="ECO:0007669"/>
    <property type="project" value="UniProtKB-EC"/>
</dbReference>
<reference evidence="10 11" key="1">
    <citation type="submission" date="2020-02" db="EMBL/GenBank/DDBJ databases">
        <title>A chromosome-scale genome assembly of the black bullhead catfish (Ameiurus melas).</title>
        <authorList>
            <person name="Wen M."/>
            <person name="Zham M."/>
            <person name="Cabau C."/>
            <person name="Klopp C."/>
            <person name="Donnadieu C."/>
            <person name="Roques C."/>
            <person name="Bouchez O."/>
            <person name="Lampietro C."/>
            <person name="Jouanno E."/>
            <person name="Herpin A."/>
            <person name="Louis A."/>
            <person name="Berthelot C."/>
            <person name="Parey E."/>
            <person name="Roest-Crollius H."/>
            <person name="Braasch I."/>
            <person name="Postlethwait J."/>
            <person name="Robinson-Rechavi M."/>
            <person name="Echchiki A."/>
            <person name="Begum T."/>
            <person name="Montfort J."/>
            <person name="Schartl M."/>
            <person name="Bobe J."/>
            <person name="Guiguen Y."/>
        </authorList>
    </citation>
    <scope>NUCLEOTIDE SEQUENCE [LARGE SCALE GENOMIC DNA]</scope>
    <source>
        <strain evidence="10">M_S1</strain>
        <tissue evidence="10">Blood</tissue>
    </source>
</reference>
<dbReference type="GO" id="GO:0031515">
    <property type="term" value="C:tRNA (m1A) methyltransferase complex"/>
    <property type="evidence" value="ECO:0007669"/>
    <property type="project" value="InterPro"/>
</dbReference>
<keyword evidence="4" id="KW-0949">S-adenosyl-L-methionine</keyword>
<feature type="compositionally biased region" description="Acidic residues" evidence="7">
    <location>
        <begin position="422"/>
        <end position="437"/>
    </location>
</feature>
<evidence type="ECO:0000256" key="5">
    <source>
        <dbReference type="ARBA" id="ARBA00022694"/>
    </source>
</evidence>
<evidence type="ECO:0000256" key="6">
    <source>
        <dbReference type="ARBA" id="ARBA00048481"/>
    </source>
</evidence>
<dbReference type="PANTHER" id="PTHR12133">
    <property type="entry name" value="TRNA (ADENINE(58)-N(1))-METHYLTRANSFERASE"/>
    <property type="match status" value="1"/>
</dbReference>
<dbReference type="OrthoDB" id="5585464at2759"/>
<dbReference type="PROSITE" id="PS51620">
    <property type="entry name" value="SAM_TRM61"/>
    <property type="match status" value="1"/>
</dbReference>
<dbReference type="Gene3D" id="3.10.330.20">
    <property type="match status" value="1"/>
</dbReference>
<evidence type="ECO:0000313" key="10">
    <source>
        <dbReference type="EMBL" id="KAF4084449.1"/>
    </source>
</evidence>
<dbReference type="InterPro" id="IPR029063">
    <property type="entry name" value="SAM-dependent_MTases_sf"/>
</dbReference>
<dbReference type="EMBL" id="JAAGNN010000010">
    <property type="protein sequence ID" value="KAF4084449.1"/>
    <property type="molecule type" value="Genomic_DNA"/>
</dbReference>
<comment type="caution">
    <text evidence="10">The sequence shown here is derived from an EMBL/GenBank/DDBJ whole genome shotgun (WGS) entry which is preliminary data.</text>
</comment>
<accession>A0A7J6AQR6</accession>
<dbReference type="InterPro" id="IPR049470">
    <property type="entry name" value="TRM61_C"/>
</dbReference>
<sequence>MSAFALCFSWGPSVQMTPRLARVCATCLSHKVHRRDLRIASFTWIKRFGTGPDGDDGSGVPVPSSPALFPFSKGASRIGRRPLSPLERVSQMLPQESLSEEVWELRGNAPRAEDDDTETRTPEKLVEDLDVHEQSGDGVVSESEEELTHGPILPGERLMCFGEVLLAEYRRKRRLELQKMFQLENGSKLGSNRGFIAHDAIQGCHAGTVLRTSLGIPMLIRRPSLEEFTLFMKRGPAIAYPKDASAMLLMMDVNEGDRVLESGSGSGAMSLFLSRAVGPSGSVLSVEVRADHHRRAVLNYERWRSSWRLRSGNEWPENVHFHLGDLINAAPSLAGRSFNSVALDMINPHLALPTVVPHLHTGGVCAIYQANITQIVDLMEGLRCSTLPLVCERIVEVQYRDWLLAPSLQKDGSFNRRKEPPGEETAESESDDSNDDAGEGHESPAHFPFGSVPYIARPHPEQNGHTAFLVKLRKIFK</sequence>
<dbReference type="FunFam" id="3.40.50.150:FF:000181">
    <property type="entry name" value="tRNA (Adenine(58)-N(1))-methyltransferase, mitochondrial isoform X4"/>
    <property type="match status" value="1"/>
</dbReference>
<dbReference type="Pfam" id="PF21985">
    <property type="entry name" value="TR61B_FKBP-like"/>
    <property type="match status" value="1"/>
</dbReference>
<dbReference type="GO" id="GO:0005739">
    <property type="term" value="C:mitochondrion"/>
    <property type="evidence" value="ECO:0007669"/>
    <property type="project" value="TreeGrafter"/>
</dbReference>
<keyword evidence="5" id="KW-0819">tRNA processing</keyword>
<dbReference type="PANTHER" id="PTHR12133:SF1">
    <property type="entry name" value="TRNA (ADENINE(58)-N(1))-METHYLTRANSFERASE, MITOCHONDRIAL"/>
    <property type="match status" value="1"/>
</dbReference>
<keyword evidence="11" id="KW-1185">Reference proteome</keyword>
<comment type="catalytic activity">
    <reaction evidence="6">
        <text>an adenosine in mRNA + S-adenosyl-L-methionine = an N(1)-methyladenosine in mRNA + S-adenosyl-L-homocysteine + H(+)</text>
        <dbReference type="Rhea" id="RHEA:55392"/>
        <dbReference type="Rhea" id="RHEA-COMP:12414"/>
        <dbReference type="Rhea" id="RHEA-COMP:12415"/>
        <dbReference type="ChEBI" id="CHEBI:15378"/>
        <dbReference type="ChEBI" id="CHEBI:57856"/>
        <dbReference type="ChEBI" id="CHEBI:59789"/>
        <dbReference type="ChEBI" id="CHEBI:74411"/>
        <dbReference type="ChEBI" id="CHEBI:74491"/>
    </reaction>
</comment>
<evidence type="ECO:0000256" key="7">
    <source>
        <dbReference type="SAM" id="MobiDB-lite"/>
    </source>
</evidence>
<dbReference type="Proteomes" id="UP000593565">
    <property type="component" value="Unassembled WGS sequence"/>
</dbReference>
<proteinExistence type="predicted"/>
<evidence type="ECO:0000259" key="8">
    <source>
        <dbReference type="Pfam" id="PF08704"/>
    </source>
</evidence>
<dbReference type="InterPro" id="IPR054151">
    <property type="entry name" value="TR61B_FKBP-like"/>
</dbReference>
<feature type="region of interest" description="Disordered" evidence="7">
    <location>
        <begin position="412"/>
        <end position="444"/>
    </location>
</feature>
<protein>
    <recommendedName>
        <fullName evidence="1">tRNA (adenine(58)-N(1))-methyltransferase</fullName>
        <ecNumber evidence="1">2.1.1.220</ecNumber>
    </recommendedName>
</protein>
<dbReference type="InterPro" id="IPR014816">
    <property type="entry name" value="tRNA_MeTrfase_Gcd14"/>
</dbReference>
<dbReference type="EC" id="2.1.1.220" evidence="1"/>
<keyword evidence="3" id="KW-0808">Transferase</keyword>
<dbReference type="AlphaFoldDB" id="A0A7J6AQR6"/>
<keyword evidence="2" id="KW-0489">Methyltransferase</keyword>
<dbReference type="CDD" id="cd02440">
    <property type="entry name" value="AdoMet_MTases"/>
    <property type="match status" value="1"/>
</dbReference>
<feature type="domain" description="tRNA (adenine(58)-N(1))-methyltransferase catalytic subunit TRM61 C-terminal" evidence="8">
    <location>
        <begin position="224"/>
        <end position="470"/>
    </location>
</feature>
<evidence type="ECO:0000256" key="4">
    <source>
        <dbReference type="ARBA" id="ARBA00022691"/>
    </source>
</evidence>
<dbReference type="Gene3D" id="3.40.50.150">
    <property type="entry name" value="Vaccinia Virus protein VP39"/>
    <property type="match status" value="1"/>
</dbReference>
<evidence type="ECO:0000256" key="1">
    <source>
        <dbReference type="ARBA" id="ARBA00012796"/>
    </source>
</evidence>
<name>A0A7J6AQR6_AMEME</name>
<evidence type="ECO:0000256" key="2">
    <source>
        <dbReference type="ARBA" id="ARBA00022603"/>
    </source>
</evidence>
<dbReference type="SUPFAM" id="SSF53335">
    <property type="entry name" value="S-adenosyl-L-methionine-dependent methyltransferases"/>
    <property type="match status" value="1"/>
</dbReference>
<evidence type="ECO:0000313" key="11">
    <source>
        <dbReference type="Proteomes" id="UP000593565"/>
    </source>
</evidence>
<gene>
    <name evidence="10" type="ORF">AMELA_G00128730</name>
</gene>